<organism evidence="2 3">
    <name type="scientific">Thalassotalea eurytherma</name>
    <dbReference type="NCBI Taxonomy" id="1144278"/>
    <lineage>
        <taxon>Bacteria</taxon>
        <taxon>Pseudomonadati</taxon>
        <taxon>Pseudomonadota</taxon>
        <taxon>Gammaproteobacteria</taxon>
        <taxon>Alteromonadales</taxon>
        <taxon>Colwelliaceae</taxon>
        <taxon>Thalassotalea</taxon>
    </lineage>
</organism>
<evidence type="ECO:0000313" key="3">
    <source>
        <dbReference type="Proteomes" id="UP001157133"/>
    </source>
</evidence>
<feature type="signal peptide" evidence="1">
    <location>
        <begin position="1"/>
        <end position="27"/>
    </location>
</feature>
<dbReference type="PROSITE" id="PS51257">
    <property type="entry name" value="PROKAR_LIPOPROTEIN"/>
    <property type="match status" value="1"/>
</dbReference>
<name>A0ABQ6H5F2_9GAMM</name>
<accession>A0ABQ6H5F2</accession>
<evidence type="ECO:0000313" key="2">
    <source>
        <dbReference type="EMBL" id="GLX82729.1"/>
    </source>
</evidence>
<evidence type="ECO:0000256" key="1">
    <source>
        <dbReference type="SAM" id="SignalP"/>
    </source>
</evidence>
<gene>
    <name evidence="2" type="ORF">theurythT_21810</name>
</gene>
<dbReference type="EMBL" id="BSSU01000010">
    <property type="protein sequence ID" value="GLX82729.1"/>
    <property type="molecule type" value="Genomic_DNA"/>
</dbReference>
<proteinExistence type="predicted"/>
<evidence type="ECO:0008006" key="4">
    <source>
        <dbReference type="Google" id="ProtNLM"/>
    </source>
</evidence>
<sequence>MSTVNKFFPAVIVFSLSCLASFSVSTAAQEIKNTIPSAMANNQPVKHVYPSLAGKVSLQVEAYKNVNVSYSPVITSSNQEYIPTKSLVKNKGSKIFTFFTRFNDNLHLLFSWFKSDNKPVAKESVKLPTKTCN</sequence>
<keyword evidence="3" id="KW-1185">Reference proteome</keyword>
<comment type="caution">
    <text evidence="2">The sequence shown here is derived from an EMBL/GenBank/DDBJ whole genome shotgun (WGS) entry which is preliminary data.</text>
</comment>
<keyword evidence="1" id="KW-0732">Signal</keyword>
<protein>
    <recommendedName>
        <fullName evidence="4">Ig-like SoxY domain-containing protein</fullName>
    </recommendedName>
</protein>
<reference evidence="2 3" key="1">
    <citation type="submission" date="2023-03" db="EMBL/GenBank/DDBJ databases">
        <title>Draft genome sequence of Thalassotalea eurytherma JCM 18482T.</title>
        <authorList>
            <person name="Sawabe T."/>
        </authorList>
    </citation>
    <scope>NUCLEOTIDE SEQUENCE [LARGE SCALE GENOMIC DNA]</scope>
    <source>
        <strain evidence="2 3">JCM 18482</strain>
    </source>
</reference>
<dbReference type="RefSeq" id="WP_284208101.1">
    <property type="nucleotide sequence ID" value="NZ_BSSU01000010.1"/>
</dbReference>
<dbReference type="Proteomes" id="UP001157133">
    <property type="component" value="Unassembled WGS sequence"/>
</dbReference>
<feature type="chain" id="PRO_5046812675" description="Ig-like SoxY domain-containing protein" evidence="1">
    <location>
        <begin position="28"/>
        <end position="133"/>
    </location>
</feature>